<keyword evidence="2" id="KW-1185">Reference proteome</keyword>
<organism evidence="1 2">
    <name type="scientific">Hibiscus sabdariffa</name>
    <name type="common">roselle</name>
    <dbReference type="NCBI Taxonomy" id="183260"/>
    <lineage>
        <taxon>Eukaryota</taxon>
        <taxon>Viridiplantae</taxon>
        <taxon>Streptophyta</taxon>
        <taxon>Embryophyta</taxon>
        <taxon>Tracheophyta</taxon>
        <taxon>Spermatophyta</taxon>
        <taxon>Magnoliopsida</taxon>
        <taxon>eudicotyledons</taxon>
        <taxon>Gunneridae</taxon>
        <taxon>Pentapetalae</taxon>
        <taxon>rosids</taxon>
        <taxon>malvids</taxon>
        <taxon>Malvales</taxon>
        <taxon>Malvaceae</taxon>
        <taxon>Malvoideae</taxon>
        <taxon>Hibiscus</taxon>
    </lineage>
</organism>
<sequence length="225" mass="25346">MELLVMMEPSVEECLEKFRATPDSCSPILILLRGVWIRAWIANSRCQRPSTLEDSTAMSIHRELQVAIIGDDGVAVAAGDLAQLFFPCAVGRRPCGDRSDSAASWRLSSLVVPLRRRATVFVVPAATGGKIQSYSRRTNKSSSRPLLRVIEHNHEMVKPTHVSYIRSFRKINKLDEIKIKSMHNSGIAPNRIMRHFVNEAGGYKNCMKIKRNGQKHICEVTFMQE</sequence>
<reference evidence="1 2" key="1">
    <citation type="journal article" date="2024" name="G3 (Bethesda)">
        <title>Genome assembly of Hibiscus sabdariffa L. provides insights into metabolisms of medicinal natural products.</title>
        <authorList>
            <person name="Kim T."/>
        </authorList>
    </citation>
    <scope>NUCLEOTIDE SEQUENCE [LARGE SCALE GENOMIC DNA]</scope>
    <source>
        <strain evidence="1">TK-2024</strain>
        <tissue evidence="1">Old leaves</tissue>
    </source>
</reference>
<evidence type="ECO:0000313" key="2">
    <source>
        <dbReference type="Proteomes" id="UP001472677"/>
    </source>
</evidence>
<name>A0ABR2CE72_9ROSI</name>
<comment type="caution">
    <text evidence="1">The sequence shown here is derived from an EMBL/GenBank/DDBJ whole genome shotgun (WGS) entry which is preliminary data.</text>
</comment>
<gene>
    <name evidence="1" type="ORF">V6N12_016628</name>
</gene>
<dbReference type="Proteomes" id="UP001472677">
    <property type="component" value="Unassembled WGS sequence"/>
</dbReference>
<proteinExistence type="predicted"/>
<dbReference type="EMBL" id="JBBPBM010000055">
    <property type="protein sequence ID" value="KAK8517787.1"/>
    <property type="molecule type" value="Genomic_DNA"/>
</dbReference>
<protein>
    <submittedName>
        <fullName evidence="1">Uncharacterized protein</fullName>
    </submittedName>
</protein>
<evidence type="ECO:0000313" key="1">
    <source>
        <dbReference type="EMBL" id="KAK8517787.1"/>
    </source>
</evidence>
<accession>A0ABR2CE72</accession>